<organism evidence="8 9">
    <name type="scientific">Leucobacter viscericola</name>
    <dbReference type="NCBI Taxonomy" id="2714935"/>
    <lineage>
        <taxon>Bacteria</taxon>
        <taxon>Bacillati</taxon>
        <taxon>Actinomycetota</taxon>
        <taxon>Actinomycetes</taxon>
        <taxon>Micrococcales</taxon>
        <taxon>Microbacteriaceae</taxon>
        <taxon>Leucobacter</taxon>
    </lineage>
</organism>
<gene>
    <name evidence="8" type="ORF">G7068_06700</name>
</gene>
<feature type="domain" description="Core-binding (CB)" evidence="7">
    <location>
        <begin position="63"/>
        <end position="145"/>
    </location>
</feature>
<keyword evidence="3 5" id="KW-0238">DNA-binding</keyword>
<evidence type="ECO:0000256" key="1">
    <source>
        <dbReference type="ARBA" id="ARBA00008857"/>
    </source>
</evidence>
<dbReference type="InterPro" id="IPR013762">
    <property type="entry name" value="Integrase-like_cat_sf"/>
</dbReference>
<keyword evidence="4" id="KW-0233">DNA recombination</keyword>
<evidence type="ECO:0000313" key="9">
    <source>
        <dbReference type="Proteomes" id="UP000502677"/>
    </source>
</evidence>
<dbReference type="RefSeq" id="WP_166290470.1">
    <property type="nucleotide sequence ID" value="NZ_CP049863.1"/>
</dbReference>
<dbReference type="Proteomes" id="UP000502677">
    <property type="component" value="Chromosome"/>
</dbReference>
<accession>A0A6G7XEI6</accession>
<feature type="domain" description="Tyr recombinase" evidence="6">
    <location>
        <begin position="167"/>
        <end position="369"/>
    </location>
</feature>
<evidence type="ECO:0000256" key="3">
    <source>
        <dbReference type="ARBA" id="ARBA00023125"/>
    </source>
</evidence>
<name>A0A6G7XEI6_9MICO</name>
<dbReference type="InterPro" id="IPR050090">
    <property type="entry name" value="Tyrosine_recombinase_XerCD"/>
</dbReference>
<dbReference type="GO" id="GO:0015074">
    <property type="term" value="P:DNA integration"/>
    <property type="evidence" value="ECO:0007669"/>
    <property type="project" value="UniProtKB-KW"/>
</dbReference>
<evidence type="ECO:0000256" key="4">
    <source>
        <dbReference type="ARBA" id="ARBA00023172"/>
    </source>
</evidence>
<sequence length="380" mass="43818">MAHVREVPRKGGKRAYEVRWRDLAGKNSQRTFTVRREAERFAARIENELAAGDDSHHALKNRKTIQEAIDAVLAADRHRLKPRTLDSYRKIYGKRITEKFGNRRLNTLKRGEIQHWITELAGDGLAAATVKHHYLALRKLFKWAIRERLLTHDPCEHISLPRRSTSNEYPILSVAEIQRLAEVLEDTPPYGLLVRFMAYTGLRLAEVAGLRVSDVELGNRRLFVRQTAQRITGRGWVLGAPKSKRSTREVPLLDSRLIADLKTHLLTHPDPGRSGALFWPGRSPGSRELDYDRMFDGASFRRNRFSTALIQAKLPKMRLHDLRHTAASLWLAAGFQPYEVSRWLGHASVTTTDTIYGHLYPTNYRDHMEKFERYMARETD</sequence>
<dbReference type="InterPro" id="IPR010998">
    <property type="entry name" value="Integrase_recombinase_N"/>
</dbReference>
<dbReference type="EMBL" id="CP049863">
    <property type="protein sequence ID" value="QIK62922.1"/>
    <property type="molecule type" value="Genomic_DNA"/>
</dbReference>
<dbReference type="PROSITE" id="PS51900">
    <property type="entry name" value="CB"/>
    <property type="match status" value="1"/>
</dbReference>
<dbReference type="AlphaFoldDB" id="A0A6G7XEI6"/>
<evidence type="ECO:0000256" key="2">
    <source>
        <dbReference type="ARBA" id="ARBA00022908"/>
    </source>
</evidence>
<proteinExistence type="inferred from homology"/>
<dbReference type="SUPFAM" id="SSF56349">
    <property type="entry name" value="DNA breaking-rejoining enzymes"/>
    <property type="match status" value="1"/>
</dbReference>
<evidence type="ECO:0000256" key="5">
    <source>
        <dbReference type="PROSITE-ProRule" id="PRU01248"/>
    </source>
</evidence>
<keyword evidence="2" id="KW-0229">DNA integration</keyword>
<evidence type="ECO:0000313" key="8">
    <source>
        <dbReference type="EMBL" id="QIK62922.1"/>
    </source>
</evidence>
<dbReference type="InterPro" id="IPR002104">
    <property type="entry name" value="Integrase_catalytic"/>
</dbReference>
<dbReference type="GO" id="GO:0003677">
    <property type="term" value="F:DNA binding"/>
    <property type="evidence" value="ECO:0007669"/>
    <property type="project" value="UniProtKB-UniRule"/>
</dbReference>
<dbReference type="PANTHER" id="PTHR30349:SF64">
    <property type="entry name" value="PROPHAGE INTEGRASE INTD-RELATED"/>
    <property type="match status" value="1"/>
</dbReference>
<dbReference type="InterPro" id="IPR044068">
    <property type="entry name" value="CB"/>
</dbReference>
<dbReference type="KEGG" id="lvi:G7068_06700"/>
<dbReference type="Pfam" id="PF00589">
    <property type="entry name" value="Phage_integrase"/>
    <property type="match status" value="1"/>
</dbReference>
<evidence type="ECO:0000259" key="6">
    <source>
        <dbReference type="PROSITE" id="PS51898"/>
    </source>
</evidence>
<evidence type="ECO:0000259" key="7">
    <source>
        <dbReference type="PROSITE" id="PS51900"/>
    </source>
</evidence>
<dbReference type="PANTHER" id="PTHR30349">
    <property type="entry name" value="PHAGE INTEGRASE-RELATED"/>
    <property type="match status" value="1"/>
</dbReference>
<reference evidence="8 9" key="1">
    <citation type="submission" date="2020-03" db="EMBL/GenBank/DDBJ databases">
        <title>Leucobacter sp. nov., isolated from beetles.</title>
        <authorList>
            <person name="Hyun D.-W."/>
            <person name="Bae J.-W."/>
        </authorList>
    </citation>
    <scope>NUCLEOTIDE SEQUENCE [LARGE SCALE GENOMIC DNA]</scope>
    <source>
        <strain evidence="8 9">HDW9C</strain>
    </source>
</reference>
<comment type="similarity">
    <text evidence="1">Belongs to the 'phage' integrase family.</text>
</comment>
<dbReference type="InterPro" id="IPR004107">
    <property type="entry name" value="Integrase_SAM-like_N"/>
</dbReference>
<dbReference type="InterPro" id="IPR011010">
    <property type="entry name" value="DNA_brk_join_enz"/>
</dbReference>
<dbReference type="Pfam" id="PF14659">
    <property type="entry name" value="Phage_int_SAM_3"/>
    <property type="match status" value="1"/>
</dbReference>
<dbReference type="Gene3D" id="1.10.443.10">
    <property type="entry name" value="Intergrase catalytic core"/>
    <property type="match status" value="1"/>
</dbReference>
<dbReference type="PROSITE" id="PS51898">
    <property type="entry name" value="TYR_RECOMBINASE"/>
    <property type="match status" value="1"/>
</dbReference>
<dbReference type="Gene3D" id="1.10.150.130">
    <property type="match status" value="1"/>
</dbReference>
<protein>
    <submittedName>
        <fullName evidence="8">Site-specific integrase</fullName>
    </submittedName>
</protein>
<dbReference type="CDD" id="cd01189">
    <property type="entry name" value="INT_ICEBs1_C_like"/>
    <property type="match status" value="1"/>
</dbReference>
<keyword evidence="9" id="KW-1185">Reference proteome</keyword>
<dbReference type="GO" id="GO:0006310">
    <property type="term" value="P:DNA recombination"/>
    <property type="evidence" value="ECO:0007669"/>
    <property type="project" value="UniProtKB-KW"/>
</dbReference>